<dbReference type="Proteomes" id="UP000178815">
    <property type="component" value="Unassembled WGS sequence"/>
</dbReference>
<comment type="caution">
    <text evidence="1">The sequence shown here is derived from an EMBL/GenBank/DDBJ whole genome shotgun (WGS) entry which is preliminary data.</text>
</comment>
<proteinExistence type="predicted"/>
<evidence type="ECO:0000313" key="2">
    <source>
        <dbReference type="Proteomes" id="UP000178815"/>
    </source>
</evidence>
<name>A0A1F6CJK9_9BACT</name>
<protein>
    <submittedName>
        <fullName evidence="1">Uncharacterized protein</fullName>
    </submittedName>
</protein>
<evidence type="ECO:0000313" key="1">
    <source>
        <dbReference type="EMBL" id="OGG49062.1"/>
    </source>
</evidence>
<dbReference type="AlphaFoldDB" id="A0A1F6CJK9"/>
<reference evidence="1 2" key="1">
    <citation type="journal article" date="2016" name="Nat. Commun.">
        <title>Thousands of microbial genomes shed light on interconnected biogeochemical processes in an aquifer system.</title>
        <authorList>
            <person name="Anantharaman K."/>
            <person name="Brown C.T."/>
            <person name="Hug L.A."/>
            <person name="Sharon I."/>
            <person name="Castelle C.J."/>
            <person name="Probst A.J."/>
            <person name="Thomas B.C."/>
            <person name="Singh A."/>
            <person name="Wilkins M.J."/>
            <person name="Karaoz U."/>
            <person name="Brodie E.L."/>
            <person name="Williams K.H."/>
            <person name="Hubbard S.S."/>
            <person name="Banfield J.F."/>
        </authorList>
    </citation>
    <scope>NUCLEOTIDE SEQUENCE [LARGE SCALE GENOMIC DNA]</scope>
</reference>
<organism evidence="1 2">
    <name type="scientific">Candidatus Kaiserbacteria bacterium RIFCSPHIGHO2_01_FULL_53_31</name>
    <dbReference type="NCBI Taxonomy" id="1798481"/>
    <lineage>
        <taxon>Bacteria</taxon>
        <taxon>Candidatus Kaiseribacteriota</taxon>
    </lineage>
</organism>
<dbReference type="EMBL" id="MFKU01000005">
    <property type="protein sequence ID" value="OGG49062.1"/>
    <property type="molecule type" value="Genomic_DNA"/>
</dbReference>
<accession>A0A1F6CJK9</accession>
<gene>
    <name evidence="1" type="ORF">A2678_01185</name>
</gene>
<sequence length="97" mass="10613">MRKCDCDELAVTEEEISADVPSQPPAVECAMERGCAMHRIIVEEVQAEPERVVHLARILGAPEESCEIGKTQEEAVGRLVMTNSHLLGLSIHYIGDA</sequence>